<reference evidence="2" key="1">
    <citation type="journal article" date="2019" name="Int. J. Syst. Evol. Microbiol.">
        <title>The Global Catalogue of Microorganisms (GCM) 10K type strain sequencing project: providing services to taxonomists for standard genome sequencing and annotation.</title>
        <authorList>
            <consortium name="The Broad Institute Genomics Platform"/>
            <consortium name="The Broad Institute Genome Sequencing Center for Infectious Disease"/>
            <person name="Wu L."/>
            <person name="Ma J."/>
        </authorList>
    </citation>
    <scope>NUCLEOTIDE SEQUENCE [LARGE SCALE GENOMIC DNA]</scope>
    <source>
        <strain evidence="2">JCM 17939</strain>
    </source>
</reference>
<keyword evidence="2" id="KW-1185">Reference proteome</keyword>
<gene>
    <name evidence="1" type="ORF">GCM10023196_077760</name>
</gene>
<dbReference type="Proteomes" id="UP001501442">
    <property type="component" value="Unassembled WGS sequence"/>
</dbReference>
<dbReference type="EMBL" id="BAABHK010000014">
    <property type="protein sequence ID" value="GAA4634803.1"/>
    <property type="molecule type" value="Genomic_DNA"/>
</dbReference>
<accession>A0ABP8UNF2</accession>
<evidence type="ECO:0008006" key="3">
    <source>
        <dbReference type="Google" id="ProtNLM"/>
    </source>
</evidence>
<protein>
    <recommendedName>
        <fullName evidence="3">Transposase</fullName>
    </recommendedName>
</protein>
<sequence>MNYYNHERPHAALGGRPPISRTAGSDYRIVFDQPPEPLADIPQQLTFEGFA</sequence>
<comment type="caution">
    <text evidence="1">The sequence shown here is derived from an EMBL/GenBank/DDBJ whole genome shotgun (WGS) entry which is preliminary data.</text>
</comment>
<name>A0ABP8UNF2_9ACTN</name>
<evidence type="ECO:0000313" key="2">
    <source>
        <dbReference type="Proteomes" id="UP001501442"/>
    </source>
</evidence>
<proteinExistence type="predicted"/>
<evidence type="ECO:0000313" key="1">
    <source>
        <dbReference type="EMBL" id="GAA4634803.1"/>
    </source>
</evidence>
<organism evidence="1 2">
    <name type="scientific">Actinoallomurus vinaceus</name>
    <dbReference type="NCBI Taxonomy" id="1080074"/>
    <lineage>
        <taxon>Bacteria</taxon>
        <taxon>Bacillati</taxon>
        <taxon>Actinomycetota</taxon>
        <taxon>Actinomycetes</taxon>
        <taxon>Streptosporangiales</taxon>
        <taxon>Thermomonosporaceae</taxon>
        <taxon>Actinoallomurus</taxon>
    </lineage>
</organism>